<dbReference type="HAMAP" id="MF_00226_B">
    <property type="entry name" value="CinA_B"/>
    <property type="match status" value="1"/>
</dbReference>
<dbReference type="CDD" id="cd00885">
    <property type="entry name" value="cinA"/>
    <property type="match status" value="1"/>
</dbReference>
<accession>A0A972JJE5</accession>
<dbReference type="Pfam" id="PF18146">
    <property type="entry name" value="CinA_KH"/>
    <property type="match status" value="1"/>
</dbReference>
<dbReference type="InterPro" id="IPR050101">
    <property type="entry name" value="CinA"/>
</dbReference>
<dbReference type="PIRSF" id="PIRSF006728">
    <property type="entry name" value="CinA"/>
    <property type="match status" value="1"/>
</dbReference>
<comment type="similarity">
    <text evidence="1">Belongs to the CinA family.</text>
</comment>
<dbReference type="PANTHER" id="PTHR13939">
    <property type="entry name" value="NICOTINAMIDE-NUCLEOTIDE AMIDOHYDROLASE PNCC"/>
    <property type="match status" value="1"/>
</dbReference>
<dbReference type="InterPro" id="IPR036653">
    <property type="entry name" value="CinA-like_C"/>
</dbReference>
<feature type="domain" description="MoaB/Mog" evidence="2">
    <location>
        <begin position="4"/>
        <end position="174"/>
    </location>
</feature>
<evidence type="ECO:0000313" key="4">
    <source>
        <dbReference type="Proteomes" id="UP000712080"/>
    </source>
</evidence>
<dbReference type="Gene3D" id="3.40.980.10">
    <property type="entry name" value="MoaB/Mog-like domain"/>
    <property type="match status" value="1"/>
</dbReference>
<sequence length="419" mass="46056">MTATIVTIGDEILIGQITDTNSGYIAKAFDHIGIEVHEMLSISDDGKHILETFSRLQDNTDFVIITGGLGPTKDDITKKTLAEYFEDELVSDPKVLAHVENLFEQFTGKRQPLLQTNIDQALVPSKAEVLFNQFGTAPAMWLQKGKTVFVSMPGVPFEMKGIVDNVLIPKIVREFKRPYIIHKTIMTYGMGESMLADKISDWEDNLPDSIKLAYLPSPGRVRLRLSARGTDKNILEADIASQVETLQQLLGSTIVGFEESESLEVVLGKQMTQRRLTLAVAESCTGGKIAQTLTSVPGSSKYFKGGIVCYSKEVKTQILSVSELTIAEYSVVSEQVAIELAQNVRKLLKTDYGIGVTGNAGPTTDDTDKSVGIVYIAIASAQNTIAMEFNFGQPREKVIDRAVVKSLEMLQKEILKNVE</sequence>
<dbReference type="InterPro" id="IPR041424">
    <property type="entry name" value="CinA_KH"/>
</dbReference>
<dbReference type="Proteomes" id="UP000712080">
    <property type="component" value="Unassembled WGS sequence"/>
</dbReference>
<dbReference type="AlphaFoldDB" id="A0A972JJE5"/>
<dbReference type="InterPro" id="IPR001453">
    <property type="entry name" value="MoaB/Mog_dom"/>
</dbReference>
<evidence type="ECO:0000259" key="2">
    <source>
        <dbReference type="SMART" id="SM00852"/>
    </source>
</evidence>
<keyword evidence="4" id="KW-1185">Reference proteome</keyword>
<evidence type="ECO:0000313" key="3">
    <source>
        <dbReference type="EMBL" id="NMH29278.1"/>
    </source>
</evidence>
<dbReference type="EMBL" id="JAAMPU010000108">
    <property type="protein sequence ID" value="NMH29278.1"/>
    <property type="molecule type" value="Genomic_DNA"/>
</dbReference>
<dbReference type="SUPFAM" id="SSF142433">
    <property type="entry name" value="CinA-like"/>
    <property type="match status" value="1"/>
</dbReference>
<gene>
    <name evidence="3" type="ORF">G6047_14660</name>
</gene>
<dbReference type="Gene3D" id="3.30.70.2860">
    <property type="match status" value="1"/>
</dbReference>
<dbReference type="InterPro" id="IPR008136">
    <property type="entry name" value="CinA_C"/>
</dbReference>
<dbReference type="NCBIfam" id="TIGR00199">
    <property type="entry name" value="PncC_domain"/>
    <property type="match status" value="1"/>
</dbReference>
<dbReference type="RefSeq" id="WP_169528379.1">
    <property type="nucleotide sequence ID" value="NZ_JAAMPU010000108.1"/>
</dbReference>
<dbReference type="Pfam" id="PF02464">
    <property type="entry name" value="CinA"/>
    <property type="match status" value="1"/>
</dbReference>
<dbReference type="InterPro" id="IPR036425">
    <property type="entry name" value="MoaB/Mog-like_dom_sf"/>
</dbReference>
<dbReference type="Gene3D" id="3.90.950.20">
    <property type="entry name" value="CinA-like"/>
    <property type="match status" value="1"/>
</dbReference>
<dbReference type="InterPro" id="IPR008135">
    <property type="entry name" value="Competence-induced_CinA"/>
</dbReference>
<dbReference type="NCBIfam" id="TIGR00200">
    <property type="entry name" value="cinA_nterm"/>
    <property type="match status" value="1"/>
</dbReference>
<proteinExistence type="inferred from homology"/>
<dbReference type="SUPFAM" id="SSF53218">
    <property type="entry name" value="Molybdenum cofactor biosynthesis proteins"/>
    <property type="match status" value="1"/>
</dbReference>
<comment type="caution">
    <text evidence="3">The sequence shown here is derived from an EMBL/GenBank/DDBJ whole genome shotgun (WGS) entry which is preliminary data.</text>
</comment>
<reference evidence="3" key="1">
    <citation type="submission" date="2020-02" db="EMBL/GenBank/DDBJ databases">
        <title>Flavobacterium sp. genome.</title>
        <authorList>
            <person name="Jung H.S."/>
            <person name="Baek J.H."/>
            <person name="Jeon C.O."/>
        </authorList>
    </citation>
    <scope>NUCLEOTIDE SEQUENCE</scope>
    <source>
        <strain evidence="3">SE-s28</strain>
    </source>
</reference>
<dbReference type="PANTHER" id="PTHR13939:SF0">
    <property type="entry name" value="NMN AMIDOHYDROLASE-LIKE PROTEIN YFAY"/>
    <property type="match status" value="1"/>
</dbReference>
<dbReference type="Pfam" id="PF00994">
    <property type="entry name" value="MoCF_biosynth"/>
    <property type="match status" value="1"/>
</dbReference>
<organism evidence="3 4">
    <name type="scientific">Flavobacterium silvaticum</name>
    <dbReference type="NCBI Taxonomy" id="1852020"/>
    <lineage>
        <taxon>Bacteria</taxon>
        <taxon>Pseudomonadati</taxon>
        <taxon>Bacteroidota</taxon>
        <taxon>Flavobacteriia</taxon>
        <taxon>Flavobacteriales</taxon>
        <taxon>Flavobacteriaceae</taxon>
        <taxon>Flavobacterium</taxon>
    </lineage>
</organism>
<dbReference type="SMART" id="SM00852">
    <property type="entry name" value="MoCF_biosynth"/>
    <property type="match status" value="1"/>
</dbReference>
<name>A0A972JJE5_9FLAO</name>
<protein>
    <recommendedName>
        <fullName evidence="1">CinA-like protein</fullName>
    </recommendedName>
</protein>
<evidence type="ECO:0000256" key="1">
    <source>
        <dbReference type="HAMAP-Rule" id="MF_00226"/>
    </source>
</evidence>